<reference evidence="2" key="1">
    <citation type="submission" date="2023-03" db="EMBL/GenBank/DDBJ databases">
        <authorList>
            <person name="Steffen K."/>
            <person name="Cardenas P."/>
        </authorList>
    </citation>
    <scope>NUCLEOTIDE SEQUENCE</scope>
</reference>
<sequence length="168" mass="18611">MDITVDRRPFLLRPDCPPEGQPRRMFDGETETELAPAMQERARGAGLVMRRPQMSPNTLYVHETTLFAKEQGLDDRFHHVAASAFWEESVDLGSLEVVKGLAEKAGLDLSELVPRLESGHYRDAVLESNETARASGIGGTPTYMIGGWRKFGDLGVDELKTIIEAVGR</sequence>
<organism evidence="2 3">
    <name type="scientific">Geodia barretti</name>
    <name type="common">Barrett's horny sponge</name>
    <dbReference type="NCBI Taxonomy" id="519541"/>
    <lineage>
        <taxon>Eukaryota</taxon>
        <taxon>Metazoa</taxon>
        <taxon>Porifera</taxon>
        <taxon>Demospongiae</taxon>
        <taxon>Heteroscleromorpha</taxon>
        <taxon>Tetractinellida</taxon>
        <taxon>Astrophorina</taxon>
        <taxon>Geodiidae</taxon>
        <taxon>Geodia</taxon>
    </lineage>
</organism>
<dbReference type="GO" id="GO:0016491">
    <property type="term" value="F:oxidoreductase activity"/>
    <property type="evidence" value="ECO:0007669"/>
    <property type="project" value="InterPro"/>
</dbReference>
<dbReference type="InterPro" id="IPR036249">
    <property type="entry name" value="Thioredoxin-like_sf"/>
</dbReference>
<feature type="domain" description="DSBA-like thioredoxin" evidence="1">
    <location>
        <begin position="2"/>
        <end position="162"/>
    </location>
</feature>
<dbReference type="InterPro" id="IPR001853">
    <property type="entry name" value="DSBA-like_thioredoxin_dom"/>
</dbReference>
<keyword evidence="3" id="KW-1185">Reference proteome</keyword>
<evidence type="ECO:0000259" key="1">
    <source>
        <dbReference type="Pfam" id="PF01323"/>
    </source>
</evidence>
<dbReference type="EMBL" id="CASHTH010004000">
    <property type="protein sequence ID" value="CAI8052325.1"/>
    <property type="molecule type" value="Genomic_DNA"/>
</dbReference>
<accession>A0AA35TQ04</accession>
<name>A0AA35TQ04_GEOBA</name>
<dbReference type="Proteomes" id="UP001174909">
    <property type="component" value="Unassembled WGS sequence"/>
</dbReference>
<evidence type="ECO:0000313" key="2">
    <source>
        <dbReference type="EMBL" id="CAI8052325.1"/>
    </source>
</evidence>
<comment type="caution">
    <text evidence="2">The sequence shown here is derived from an EMBL/GenBank/DDBJ whole genome shotgun (WGS) entry which is preliminary data.</text>
</comment>
<dbReference type="PANTHER" id="PTHR13887">
    <property type="entry name" value="GLUTATHIONE S-TRANSFERASE KAPPA"/>
    <property type="match status" value="1"/>
</dbReference>
<dbReference type="AlphaFoldDB" id="A0AA35TQ04"/>
<proteinExistence type="predicted"/>
<dbReference type="Gene3D" id="3.40.30.10">
    <property type="entry name" value="Glutaredoxin"/>
    <property type="match status" value="1"/>
</dbReference>
<gene>
    <name evidence="2" type="ORF">GBAR_LOCUS28625</name>
</gene>
<dbReference type="SUPFAM" id="SSF52833">
    <property type="entry name" value="Thioredoxin-like"/>
    <property type="match status" value="1"/>
</dbReference>
<dbReference type="Pfam" id="PF01323">
    <property type="entry name" value="DSBA"/>
    <property type="match status" value="1"/>
</dbReference>
<evidence type="ECO:0000313" key="3">
    <source>
        <dbReference type="Proteomes" id="UP001174909"/>
    </source>
</evidence>
<dbReference type="PANTHER" id="PTHR13887:SF41">
    <property type="entry name" value="THIOREDOXIN SUPERFAMILY PROTEIN"/>
    <property type="match status" value="1"/>
</dbReference>
<protein>
    <submittedName>
        <fullName evidence="2">Uncharacterized protein YwbO</fullName>
    </submittedName>
</protein>